<feature type="region of interest" description="Disordered" evidence="1">
    <location>
        <begin position="1"/>
        <end position="31"/>
    </location>
</feature>
<feature type="domain" description="RGS" evidence="2">
    <location>
        <begin position="64"/>
        <end position="192"/>
    </location>
</feature>
<reference evidence="3 4" key="1">
    <citation type="submission" date="2024-07" db="EMBL/GenBank/DDBJ databases">
        <title>Chromosome-level genome assembly of the water stick insect Ranatra chinensis (Heteroptera: Nepidae).</title>
        <authorList>
            <person name="Liu X."/>
        </authorList>
    </citation>
    <scope>NUCLEOTIDE SEQUENCE [LARGE SCALE GENOMIC DNA]</scope>
    <source>
        <strain evidence="3">Cailab_2021Rc</strain>
        <tissue evidence="3">Muscle</tissue>
    </source>
</reference>
<dbReference type="EMBL" id="JBFDAA010000001">
    <property type="protein sequence ID" value="KAL1140463.1"/>
    <property type="molecule type" value="Genomic_DNA"/>
</dbReference>
<dbReference type="PANTHER" id="PTHR13155">
    <property type="entry name" value="A-KINASE ANCHOR PROTEINS"/>
    <property type="match status" value="1"/>
</dbReference>
<protein>
    <recommendedName>
        <fullName evidence="2">RGS domain-containing protein</fullName>
    </recommendedName>
</protein>
<dbReference type="InterPro" id="IPR044926">
    <property type="entry name" value="RGS_subdomain_2"/>
</dbReference>
<dbReference type="Gene3D" id="1.10.167.10">
    <property type="entry name" value="Regulator of G-protein Signalling 4, domain 2"/>
    <property type="match status" value="1"/>
</dbReference>
<comment type="caution">
    <text evidence="3">The sequence shown here is derived from an EMBL/GenBank/DDBJ whole genome shotgun (WGS) entry which is preliminary data.</text>
</comment>
<dbReference type="Pfam" id="PF00615">
    <property type="entry name" value="RGS"/>
    <property type="match status" value="1"/>
</dbReference>
<evidence type="ECO:0000259" key="2">
    <source>
        <dbReference type="Pfam" id="PF00615"/>
    </source>
</evidence>
<evidence type="ECO:0000256" key="1">
    <source>
        <dbReference type="SAM" id="MobiDB-lite"/>
    </source>
</evidence>
<sequence length="193" mass="22169">MLQFWKKEKQKSPLSSPSKLQNGNTLSGASNSEEQVFLGPLSSFKHDSLNRPPCERKSRLSLELEDVLNNKIALSYFSQYMESRGYTNILSLWLDLEQVPFSLHTYSHKRLYSVFNSPSKSTPQGGNDKASEGHVGSARLIKLLRTYFNDDAPFRVRVPEELRLEIQEKVNKEASVDCLTRLKDHLIYTMKKE</sequence>
<dbReference type="AlphaFoldDB" id="A0ABD0YWX3"/>
<gene>
    <name evidence="3" type="ORF">AAG570_000395</name>
</gene>
<evidence type="ECO:0000313" key="3">
    <source>
        <dbReference type="EMBL" id="KAL1140463.1"/>
    </source>
</evidence>
<organism evidence="3 4">
    <name type="scientific">Ranatra chinensis</name>
    <dbReference type="NCBI Taxonomy" id="642074"/>
    <lineage>
        <taxon>Eukaryota</taxon>
        <taxon>Metazoa</taxon>
        <taxon>Ecdysozoa</taxon>
        <taxon>Arthropoda</taxon>
        <taxon>Hexapoda</taxon>
        <taxon>Insecta</taxon>
        <taxon>Pterygota</taxon>
        <taxon>Neoptera</taxon>
        <taxon>Paraneoptera</taxon>
        <taxon>Hemiptera</taxon>
        <taxon>Heteroptera</taxon>
        <taxon>Panheteroptera</taxon>
        <taxon>Nepomorpha</taxon>
        <taxon>Nepidae</taxon>
        <taxon>Ranatrinae</taxon>
        <taxon>Ranatra</taxon>
    </lineage>
</organism>
<dbReference type="InterPro" id="IPR016137">
    <property type="entry name" value="RGS"/>
</dbReference>
<keyword evidence="4" id="KW-1185">Reference proteome</keyword>
<dbReference type="InterPro" id="IPR052246">
    <property type="entry name" value="Cell_Polariz_PKAAnc"/>
</dbReference>
<proteinExistence type="predicted"/>
<dbReference type="PANTHER" id="PTHR13155:SF1">
    <property type="entry name" value="A-KINASE ANCHOR PROTEIN 10, MITOCHONDRIAL"/>
    <property type="match status" value="1"/>
</dbReference>
<feature type="compositionally biased region" description="Polar residues" evidence="1">
    <location>
        <begin position="22"/>
        <end position="31"/>
    </location>
</feature>
<feature type="compositionally biased region" description="Basic and acidic residues" evidence="1">
    <location>
        <begin position="1"/>
        <end position="11"/>
    </location>
</feature>
<dbReference type="InterPro" id="IPR036305">
    <property type="entry name" value="RGS_sf"/>
</dbReference>
<dbReference type="Proteomes" id="UP001558652">
    <property type="component" value="Unassembled WGS sequence"/>
</dbReference>
<feature type="compositionally biased region" description="Low complexity" evidence="1">
    <location>
        <begin position="12"/>
        <end position="21"/>
    </location>
</feature>
<name>A0ABD0YWX3_9HEMI</name>
<dbReference type="SUPFAM" id="SSF48097">
    <property type="entry name" value="Regulator of G-protein signaling, RGS"/>
    <property type="match status" value="1"/>
</dbReference>
<accession>A0ABD0YWX3</accession>
<evidence type="ECO:0000313" key="4">
    <source>
        <dbReference type="Proteomes" id="UP001558652"/>
    </source>
</evidence>